<reference evidence="2" key="1">
    <citation type="submission" date="2020-10" db="EMBL/GenBank/DDBJ databases">
        <title>Complete genome sequence of Bacillus velezensis NST6.</title>
        <authorList>
            <person name="Choi J."/>
        </authorList>
    </citation>
    <scope>NUCLEOTIDE SEQUENCE [LARGE SCALE GENOMIC DNA]</scope>
    <source>
        <strain evidence="2">NST6</strain>
    </source>
</reference>
<dbReference type="AlphaFoldDB" id="A0A411ABZ4"/>
<name>A0A411ABZ4_BACVE</name>
<evidence type="ECO:0000313" key="1">
    <source>
        <dbReference type="EMBL" id="QOY26845.1"/>
    </source>
</evidence>
<proteinExistence type="predicted"/>
<accession>A0A411ABZ4</accession>
<dbReference type="RefSeq" id="WP_017418551.1">
    <property type="nucleotide sequence ID" value="NZ_BDDG01000001.1"/>
</dbReference>
<evidence type="ECO:0008006" key="3">
    <source>
        <dbReference type="Google" id="ProtNLM"/>
    </source>
</evidence>
<evidence type="ECO:0000313" key="2">
    <source>
        <dbReference type="Proteomes" id="UP000587477"/>
    </source>
</evidence>
<organism evidence="1 2">
    <name type="scientific">Bacillus velezensis</name>
    <dbReference type="NCBI Taxonomy" id="492670"/>
    <lineage>
        <taxon>Bacteria</taxon>
        <taxon>Bacillati</taxon>
        <taxon>Bacillota</taxon>
        <taxon>Bacilli</taxon>
        <taxon>Bacillales</taxon>
        <taxon>Bacillaceae</taxon>
        <taxon>Bacillus</taxon>
        <taxon>Bacillus amyloliquefaciens group</taxon>
    </lineage>
</organism>
<dbReference type="Proteomes" id="UP000587477">
    <property type="component" value="Chromosome"/>
</dbReference>
<protein>
    <recommendedName>
        <fullName evidence="3">DUF4352 domain-containing protein</fullName>
    </recommendedName>
</protein>
<sequence length="167" mass="19288">MKKKLYLALVLICLILVTAYSIYQYRATNKNYAGYKLSIVNTKLDTPIKALGLTQAFGKAKTEVVEDDMLNKITKFSIPFTIKNDTNKDATFHPEFYRLMRGEDMTQSIDFIDNRTKKRVYSIPPYTTIKGEAKFTYNDMNKTVPLQLNINSRDGMTINLFKIPVYK</sequence>
<dbReference type="EMBL" id="CP063687">
    <property type="protein sequence ID" value="QOY26845.1"/>
    <property type="molecule type" value="Genomic_DNA"/>
</dbReference>
<gene>
    <name evidence="1" type="ORF">BACVE_001856</name>
</gene>